<dbReference type="PANTHER" id="PTHR13887:SF14">
    <property type="entry name" value="DISULFIDE BOND FORMATION PROTEIN D"/>
    <property type="match status" value="1"/>
</dbReference>
<dbReference type="NCBIfam" id="NF033768">
    <property type="entry name" value="myxo_SS_tail"/>
    <property type="match status" value="1"/>
</dbReference>
<comment type="caution">
    <text evidence="7">The sequence shown here is derived from an EMBL/GenBank/DDBJ whole genome shotgun (WGS) entry which is preliminary data.</text>
</comment>
<dbReference type="InterPro" id="IPR012336">
    <property type="entry name" value="Thioredoxin-like_fold"/>
</dbReference>
<dbReference type="PANTHER" id="PTHR13887">
    <property type="entry name" value="GLUTATHIONE S-TRANSFERASE KAPPA"/>
    <property type="match status" value="1"/>
</dbReference>
<evidence type="ECO:0000313" key="8">
    <source>
        <dbReference type="Proteomes" id="UP000249061"/>
    </source>
</evidence>
<comment type="similarity">
    <text evidence="1">Belongs to the thioredoxin family. DsbA subfamily.</text>
</comment>
<dbReference type="Proteomes" id="UP000249061">
    <property type="component" value="Unassembled WGS sequence"/>
</dbReference>
<dbReference type="SUPFAM" id="SSF52833">
    <property type="entry name" value="Thioredoxin-like"/>
    <property type="match status" value="1"/>
</dbReference>
<dbReference type="Pfam" id="PF13462">
    <property type="entry name" value="Thioredoxin_4"/>
    <property type="match status" value="1"/>
</dbReference>
<keyword evidence="3" id="KW-0560">Oxidoreductase</keyword>
<name>A0A2W5STT3_9BACT</name>
<dbReference type="Gene3D" id="3.40.30.10">
    <property type="entry name" value="Glutaredoxin"/>
    <property type="match status" value="1"/>
</dbReference>
<dbReference type="PROSITE" id="PS51352">
    <property type="entry name" value="THIOREDOXIN_2"/>
    <property type="match status" value="1"/>
</dbReference>
<dbReference type="InterPro" id="IPR049806">
    <property type="entry name" value="MasK-like_C"/>
</dbReference>
<feature type="domain" description="Thioredoxin" evidence="6">
    <location>
        <begin position="344"/>
        <end position="542"/>
    </location>
</feature>
<evidence type="ECO:0000313" key="7">
    <source>
        <dbReference type="EMBL" id="PZR06699.1"/>
    </source>
</evidence>
<proteinExistence type="inferred from homology"/>
<keyword evidence="2" id="KW-0732">Signal</keyword>
<dbReference type="EMBL" id="QFQP01000036">
    <property type="protein sequence ID" value="PZR06699.1"/>
    <property type="molecule type" value="Genomic_DNA"/>
</dbReference>
<evidence type="ECO:0000256" key="1">
    <source>
        <dbReference type="ARBA" id="ARBA00005791"/>
    </source>
</evidence>
<organism evidence="7 8">
    <name type="scientific">Archangium gephyra</name>
    <dbReference type="NCBI Taxonomy" id="48"/>
    <lineage>
        <taxon>Bacteria</taxon>
        <taxon>Pseudomonadati</taxon>
        <taxon>Myxococcota</taxon>
        <taxon>Myxococcia</taxon>
        <taxon>Myxococcales</taxon>
        <taxon>Cystobacterineae</taxon>
        <taxon>Archangiaceae</taxon>
        <taxon>Archangium</taxon>
    </lineage>
</organism>
<sequence>MDVLRPEQVERLSQLLNGELSDAEAEALHAELARNPALMQAWERLLSLEQLSASLPPPVDASVVHAIATRTARPRRSRTPYFSALAAAVLLSTLWFARRDVPVEVTKTNDVTAAVRTLEGTELVDEGDAHYRLVRGTVLVDGDAHVTANGENFDVHGRALITTEPSEALAHVTDLVTPTNEVEDMIRDAKSQWAPAVVAVMVFTGSVQAADKIHAGTSFSKPAKAKALPAPEVLNARVLEGVTPPPPMQVVNVSGLNKAVIAQGTAISGCYERELKNDLTLGGELTVLLTLARDGRLLESTVSPKSTLQHLGVQQCVLGAMQQVKFPPLKDVASAQLSYTLGFSRRGEGGSELTLPADGDCDKCTYVNDRTEKVTVELGTSPSIGPADAKVTVVLFSEAECSFCIQAHGVLRELMKQYEGRVRFVYKHHPLAFHAGARPAAIALQAAAAQGRFWDMLNMTYDAPVSAETGLYDAQARALGLDLQRYRRDVEAPATAAAVDADSAQATRLGLKGVPAWVVNGREIVGHRPLEVMRETIDAELKK</sequence>
<dbReference type="InterPro" id="IPR013766">
    <property type="entry name" value="Thioredoxin_domain"/>
</dbReference>
<gene>
    <name evidence="7" type="ORF">DI536_29740</name>
</gene>
<protein>
    <recommendedName>
        <fullName evidence="6">Thioredoxin domain-containing protein</fullName>
    </recommendedName>
</protein>
<evidence type="ECO:0000256" key="4">
    <source>
        <dbReference type="ARBA" id="ARBA00023157"/>
    </source>
</evidence>
<keyword evidence="4" id="KW-1015">Disulfide bond</keyword>
<evidence type="ECO:0000256" key="2">
    <source>
        <dbReference type="ARBA" id="ARBA00022729"/>
    </source>
</evidence>
<dbReference type="InterPro" id="IPR036249">
    <property type="entry name" value="Thioredoxin-like_sf"/>
</dbReference>
<evidence type="ECO:0000256" key="3">
    <source>
        <dbReference type="ARBA" id="ARBA00023002"/>
    </source>
</evidence>
<keyword evidence="5" id="KW-0676">Redox-active center</keyword>
<evidence type="ECO:0000259" key="6">
    <source>
        <dbReference type="PROSITE" id="PS51352"/>
    </source>
</evidence>
<dbReference type="AlphaFoldDB" id="A0A2W5STT3"/>
<dbReference type="GO" id="GO:0016491">
    <property type="term" value="F:oxidoreductase activity"/>
    <property type="evidence" value="ECO:0007669"/>
    <property type="project" value="UniProtKB-KW"/>
</dbReference>
<reference evidence="7 8" key="1">
    <citation type="submission" date="2017-08" db="EMBL/GenBank/DDBJ databases">
        <title>Infants hospitalized years apart are colonized by the same room-sourced microbial strains.</title>
        <authorList>
            <person name="Brooks B."/>
            <person name="Olm M.R."/>
            <person name="Firek B.A."/>
            <person name="Baker R."/>
            <person name="Thomas B.C."/>
            <person name="Morowitz M.J."/>
            <person name="Banfield J.F."/>
        </authorList>
    </citation>
    <scope>NUCLEOTIDE SEQUENCE [LARGE SCALE GENOMIC DNA]</scope>
    <source>
        <strain evidence="7">S2_003_000_R2_14</strain>
    </source>
</reference>
<evidence type="ECO:0000256" key="5">
    <source>
        <dbReference type="ARBA" id="ARBA00023284"/>
    </source>
</evidence>
<accession>A0A2W5STT3</accession>